<dbReference type="OrthoDB" id="7989071at2"/>
<comment type="caution">
    <text evidence="5">The sequence shown here is derived from an EMBL/GenBank/DDBJ whole genome shotgun (WGS) entry which is preliminary data.</text>
</comment>
<dbReference type="Gene3D" id="1.20.120.530">
    <property type="entry name" value="GntR ligand-binding domain-like"/>
    <property type="match status" value="1"/>
</dbReference>
<dbReference type="InterPro" id="IPR008920">
    <property type="entry name" value="TF_FadR/GntR_C"/>
</dbReference>
<dbReference type="InterPro" id="IPR036388">
    <property type="entry name" value="WH-like_DNA-bd_sf"/>
</dbReference>
<evidence type="ECO:0000256" key="2">
    <source>
        <dbReference type="ARBA" id="ARBA00023125"/>
    </source>
</evidence>
<evidence type="ECO:0000313" key="5">
    <source>
        <dbReference type="EMBL" id="THG33922.1"/>
    </source>
</evidence>
<dbReference type="EMBL" id="SSSN01000007">
    <property type="protein sequence ID" value="THG33922.1"/>
    <property type="molecule type" value="Genomic_DNA"/>
</dbReference>
<dbReference type="GO" id="GO:0003677">
    <property type="term" value="F:DNA binding"/>
    <property type="evidence" value="ECO:0007669"/>
    <property type="project" value="UniProtKB-KW"/>
</dbReference>
<evidence type="ECO:0000313" key="6">
    <source>
        <dbReference type="Proteomes" id="UP000307380"/>
    </source>
</evidence>
<reference evidence="5 6" key="1">
    <citation type="submission" date="2019-04" db="EMBL/GenBank/DDBJ databases">
        <authorList>
            <person name="Jiang L."/>
        </authorList>
    </citation>
    <scope>NUCLEOTIDE SEQUENCE [LARGE SCALE GENOMIC DNA]</scope>
    <source>
        <strain evidence="5 6">YIM 131861</strain>
    </source>
</reference>
<dbReference type="PROSITE" id="PS50949">
    <property type="entry name" value="HTH_GNTR"/>
    <property type="match status" value="1"/>
</dbReference>
<dbReference type="Pfam" id="PF07729">
    <property type="entry name" value="FCD"/>
    <property type="match status" value="1"/>
</dbReference>
<feature type="domain" description="HTH gntR-type" evidence="4">
    <location>
        <begin position="27"/>
        <end position="95"/>
    </location>
</feature>
<dbReference type="PANTHER" id="PTHR43537">
    <property type="entry name" value="TRANSCRIPTIONAL REGULATOR, GNTR FAMILY"/>
    <property type="match status" value="1"/>
</dbReference>
<proteinExistence type="predicted"/>
<dbReference type="PANTHER" id="PTHR43537:SF5">
    <property type="entry name" value="UXU OPERON TRANSCRIPTIONAL REGULATOR"/>
    <property type="match status" value="1"/>
</dbReference>
<dbReference type="InterPro" id="IPR011711">
    <property type="entry name" value="GntR_C"/>
</dbReference>
<dbReference type="GO" id="GO:0003700">
    <property type="term" value="F:DNA-binding transcription factor activity"/>
    <property type="evidence" value="ECO:0007669"/>
    <property type="project" value="InterPro"/>
</dbReference>
<organism evidence="5 6">
    <name type="scientific">Orlajensenia flava</name>
    <dbReference type="NCBI Taxonomy" id="2565934"/>
    <lineage>
        <taxon>Bacteria</taxon>
        <taxon>Bacillati</taxon>
        <taxon>Actinomycetota</taxon>
        <taxon>Actinomycetes</taxon>
        <taxon>Micrococcales</taxon>
        <taxon>Microbacteriaceae</taxon>
        <taxon>Orlajensenia</taxon>
    </lineage>
</organism>
<dbReference type="SUPFAM" id="SSF46785">
    <property type="entry name" value="Winged helix' DNA-binding domain"/>
    <property type="match status" value="1"/>
</dbReference>
<dbReference type="Gene3D" id="1.10.10.10">
    <property type="entry name" value="Winged helix-like DNA-binding domain superfamily/Winged helix DNA-binding domain"/>
    <property type="match status" value="1"/>
</dbReference>
<evidence type="ECO:0000259" key="4">
    <source>
        <dbReference type="PROSITE" id="PS50949"/>
    </source>
</evidence>
<dbReference type="CDD" id="cd07377">
    <property type="entry name" value="WHTH_GntR"/>
    <property type="match status" value="1"/>
</dbReference>
<keyword evidence="6" id="KW-1185">Reference proteome</keyword>
<dbReference type="AlphaFoldDB" id="A0A4S4FV79"/>
<dbReference type="InterPro" id="IPR036390">
    <property type="entry name" value="WH_DNA-bd_sf"/>
</dbReference>
<dbReference type="SMART" id="SM00895">
    <property type="entry name" value="FCD"/>
    <property type="match status" value="1"/>
</dbReference>
<name>A0A4S4FV79_9MICO</name>
<dbReference type="SUPFAM" id="SSF48008">
    <property type="entry name" value="GntR ligand-binding domain-like"/>
    <property type="match status" value="1"/>
</dbReference>
<dbReference type="Pfam" id="PF00392">
    <property type="entry name" value="GntR"/>
    <property type="match status" value="1"/>
</dbReference>
<dbReference type="SMART" id="SM00345">
    <property type="entry name" value="HTH_GNTR"/>
    <property type="match status" value="1"/>
</dbReference>
<keyword evidence="3" id="KW-0804">Transcription</keyword>
<sequence>MVGAADTPRKGHMVTDFTTGGFRRERTNAADQVLADLRGKILSGDLEKGSRLPSERELAIYYALSGPTIREAVRALSAMSLVEVRHGSGTYVVAESSALMHSAMTAVVELEGIDLVSILDLSETLYQQVVALAVAVATDEELADFREKTEAVQRASDGATLPEPLRAYLLALVALSHNGLLEAMSGYLIETQIAIVRTSTSREPDLARRVAGTLQGERASIADALQSRDGDAARAAVVVYMARARDVVRKNKLAREDLAPHR</sequence>
<evidence type="ECO:0000256" key="3">
    <source>
        <dbReference type="ARBA" id="ARBA00023163"/>
    </source>
</evidence>
<dbReference type="InterPro" id="IPR000524">
    <property type="entry name" value="Tscrpt_reg_HTH_GntR"/>
</dbReference>
<accession>A0A4S4FV79</accession>
<keyword evidence="2" id="KW-0238">DNA-binding</keyword>
<dbReference type="Proteomes" id="UP000307380">
    <property type="component" value="Unassembled WGS sequence"/>
</dbReference>
<gene>
    <name evidence="5" type="ORF">E6C70_10830</name>
</gene>
<protein>
    <submittedName>
        <fullName evidence="5">FadR family transcriptional regulator</fullName>
    </submittedName>
</protein>
<evidence type="ECO:0000256" key="1">
    <source>
        <dbReference type="ARBA" id="ARBA00023015"/>
    </source>
</evidence>
<keyword evidence="1" id="KW-0805">Transcription regulation</keyword>